<keyword evidence="2" id="KW-0547">Nucleotide-binding</keyword>
<dbReference type="CDD" id="cd18787">
    <property type="entry name" value="SF2_C_DEAD"/>
    <property type="match status" value="1"/>
</dbReference>
<dbReference type="InterPro" id="IPR027417">
    <property type="entry name" value="P-loop_NTPase"/>
</dbReference>
<evidence type="ECO:0000313" key="11">
    <source>
        <dbReference type="EMBL" id="KAG9509214.1"/>
    </source>
</evidence>
<dbReference type="Gene3D" id="3.40.50.300">
    <property type="entry name" value="P-loop containing nucleotide triphosphate hydrolases"/>
    <property type="match status" value="2"/>
</dbReference>
<evidence type="ECO:0000256" key="1">
    <source>
        <dbReference type="ARBA" id="ARBA00012552"/>
    </source>
</evidence>
<feature type="compositionally biased region" description="Low complexity" evidence="7">
    <location>
        <begin position="455"/>
        <end position="465"/>
    </location>
</feature>
<evidence type="ECO:0000256" key="2">
    <source>
        <dbReference type="ARBA" id="ARBA00022741"/>
    </source>
</evidence>
<evidence type="ECO:0000256" key="5">
    <source>
        <dbReference type="ARBA" id="ARBA00022840"/>
    </source>
</evidence>
<keyword evidence="4 11" id="KW-0347">Helicase</keyword>
<gene>
    <name evidence="11" type="primary">DDX4</name>
    <name evidence="11" type="ORF">GZH46_02276</name>
</gene>
<protein>
    <recommendedName>
        <fullName evidence="1">RNA helicase</fullName>
        <ecNumber evidence="1">3.6.4.13</ecNumber>
    </recommendedName>
</protein>
<evidence type="ECO:0000313" key="12">
    <source>
        <dbReference type="Proteomes" id="UP000825002"/>
    </source>
</evidence>
<dbReference type="PROSITE" id="PS51194">
    <property type="entry name" value="HELICASE_CTER"/>
    <property type="match status" value="1"/>
</dbReference>
<dbReference type="SUPFAM" id="SSF52540">
    <property type="entry name" value="P-loop containing nucleoside triphosphate hydrolases"/>
    <property type="match status" value="1"/>
</dbReference>
<feature type="domain" description="DEAD-box RNA helicase Q" evidence="10">
    <location>
        <begin position="55"/>
        <end position="83"/>
    </location>
</feature>
<feature type="non-terminal residue" evidence="11">
    <location>
        <position position="1"/>
    </location>
</feature>
<evidence type="ECO:0000256" key="6">
    <source>
        <dbReference type="PROSITE-ProRule" id="PRU00552"/>
    </source>
</evidence>
<dbReference type="Pfam" id="PF00270">
    <property type="entry name" value="DEAD"/>
    <property type="match status" value="1"/>
</dbReference>
<dbReference type="InterPro" id="IPR011545">
    <property type="entry name" value="DEAD/DEAH_box_helicase_dom"/>
</dbReference>
<reference evidence="11 12" key="1">
    <citation type="submission" date="2020-10" db="EMBL/GenBank/DDBJ databases">
        <authorList>
            <person name="Klimov P.B."/>
            <person name="Dyachkov S.M."/>
            <person name="Chetverikov P.E."/>
        </authorList>
    </citation>
    <scope>NUCLEOTIDE SEQUENCE [LARGE SCALE GENOMIC DNA]</scope>
    <source>
        <strain evidence="11">BMOC 18-1129-001#AD2665</strain>
        <tissue evidence="11">Entire mites</tissue>
    </source>
</reference>
<evidence type="ECO:0000256" key="7">
    <source>
        <dbReference type="SAM" id="MobiDB-lite"/>
    </source>
</evidence>
<dbReference type="InterPro" id="IPR001650">
    <property type="entry name" value="Helicase_C-like"/>
</dbReference>
<keyword evidence="3" id="KW-0378">Hydrolase</keyword>
<evidence type="ECO:0000259" key="10">
    <source>
        <dbReference type="PROSITE" id="PS51195"/>
    </source>
</evidence>
<dbReference type="GO" id="GO:0004386">
    <property type="term" value="F:helicase activity"/>
    <property type="evidence" value="ECO:0007669"/>
    <property type="project" value="UniProtKB-KW"/>
</dbReference>
<evidence type="ECO:0000259" key="8">
    <source>
        <dbReference type="PROSITE" id="PS51192"/>
    </source>
</evidence>
<dbReference type="PROSITE" id="PS51192">
    <property type="entry name" value="HELICASE_ATP_BIND_1"/>
    <property type="match status" value="1"/>
</dbReference>
<evidence type="ECO:0000259" key="9">
    <source>
        <dbReference type="PROSITE" id="PS51194"/>
    </source>
</evidence>
<dbReference type="Proteomes" id="UP000825002">
    <property type="component" value="Unassembled WGS sequence"/>
</dbReference>
<sequence length="474" mass="52667">MENDENGAPPPPPPCRPEEINLEEEAKLKISSGINFDRYERIDVDCHGADIKPVDQFQDLITSPLLLENIAKAGYKKMTPIQKYTIPIMAVGKDMVGCAQTGSGKTAAFILPVLQSLISDPDLPIGYGREMQEPSCIVMAPTRELARQTYVEALKFSQDSVVKCACIYGGTETGWCKAQLSRGANILLSTPGRLKDFINRGLVGLKRLKFVILDEGDRLIDDGFVSDMRAFFTHPDMPSREHRQTMFFSATFKNDAKRIAEEFMKRDYVFITVGMVGAANEDVKQEFVQVTRSDKKRELKKILQSLSHEDKVIVFTQTKATADVISGYLTAQGIECTSIHGDRHQSQREQALAEFKRGTKRCLVASPVGERGLDLPKVSVVINYDLPNHLDEYIHRIGRTGRIGNTGRAVSFFDPERDQSMVDQLKSALKLAQQPIPEFLEGGRPVGASYGGNSDGNSYSRGNSDPAPIEEEVW</sequence>
<dbReference type="SMART" id="SM00487">
    <property type="entry name" value="DEXDc"/>
    <property type="match status" value="1"/>
</dbReference>
<dbReference type="InterPro" id="IPR014001">
    <property type="entry name" value="Helicase_ATP-bd"/>
</dbReference>
<dbReference type="EMBL" id="JAIFTH010000601">
    <property type="protein sequence ID" value="KAG9509214.1"/>
    <property type="molecule type" value="Genomic_DNA"/>
</dbReference>
<dbReference type="SMART" id="SM00490">
    <property type="entry name" value="HELICc"/>
    <property type="match status" value="1"/>
</dbReference>
<dbReference type="InterPro" id="IPR014014">
    <property type="entry name" value="RNA_helicase_DEAD_Q_motif"/>
</dbReference>
<dbReference type="PANTHER" id="PTHR47958">
    <property type="entry name" value="ATP-DEPENDENT RNA HELICASE DBP3"/>
    <property type="match status" value="1"/>
</dbReference>
<proteinExistence type="predicted"/>
<keyword evidence="5" id="KW-0067">ATP-binding</keyword>
<evidence type="ECO:0000256" key="3">
    <source>
        <dbReference type="ARBA" id="ARBA00022801"/>
    </source>
</evidence>
<feature type="short sequence motif" description="Q motif" evidence="6">
    <location>
        <begin position="55"/>
        <end position="83"/>
    </location>
</feature>
<comment type="caution">
    <text evidence="11">The sequence shown here is derived from an EMBL/GenBank/DDBJ whole genome shotgun (WGS) entry which is preliminary data.</text>
</comment>
<feature type="region of interest" description="Disordered" evidence="7">
    <location>
        <begin position="440"/>
        <end position="474"/>
    </location>
</feature>
<feature type="domain" description="Helicase C-terminal" evidence="9">
    <location>
        <begin position="298"/>
        <end position="444"/>
    </location>
</feature>
<name>A0ABQ7S725_9ACAR</name>
<organism evidence="11 12">
    <name type="scientific">Fragariocoptes setiger</name>
    <dbReference type="NCBI Taxonomy" id="1670756"/>
    <lineage>
        <taxon>Eukaryota</taxon>
        <taxon>Metazoa</taxon>
        <taxon>Ecdysozoa</taxon>
        <taxon>Arthropoda</taxon>
        <taxon>Chelicerata</taxon>
        <taxon>Arachnida</taxon>
        <taxon>Acari</taxon>
        <taxon>Acariformes</taxon>
        <taxon>Trombidiformes</taxon>
        <taxon>Prostigmata</taxon>
        <taxon>Eupodina</taxon>
        <taxon>Eriophyoidea</taxon>
        <taxon>Phytoptidae</taxon>
        <taxon>Fragariocoptes</taxon>
    </lineage>
</organism>
<accession>A0ABQ7S725</accession>
<keyword evidence="12" id="KW-1185">Reference proteome</keyword>
<dbReference type="PROSITE" id="PS51195">
    <property type="entry name" value="Q_MOTIF"/>
    <property type="match status" value="1"/>
</dbReference>
<dbReference type="Pfam" id="PF00271">
    <property type="entry name" value="Helicase_C"/>
    <property type="match status" value="1"/>
</dbReference>
<evidence type="ECO:0000256" key="4">
    <source>
        <dbReference type="ARBA" id="ARBA00022806"/>
    </source>
</evidence>
<feature type="domain" description="Helicase ATP-binding" evidence="8">
    <location>
        <begin position="86"/>
        <end position="270"/>
    </location>
</feature>
<dbReference type="EC" id="3.6.4.13" evidence="1"/>